<protein>
    <submittedName>
        <fullName evidence="2">Uncharacterized protein</fullName>
    </submittedName>
</protein>
<name>A0AAV7N6Y8_PLEWA</name>
<proteinExistence type="predicted"/>
<evidence type="ECO:0000256" key="1">
    <source>
        <dbReference type="SAM" id="MobiDB-lite"/>
    </source>
</evidence>
<gene>
    <name evidence="2" type="ORF">NDU88_007815</name>
</gene>
<dbReference type="EMBL" id="JANPWB010000013">
    <property type="protein sequence ID" value="KAJ1110464.1"/>
    <property type="molecule type" value="Genomic_DNA"/>
</dbReference>
<keyword evidence="3" id="KW-1185">Reference proteome</keyword>
<sequence length="144" mass="16334">MTPVNLTGRQSLCSRIAAPLAPRRAEETEIMGYSEEQRVGIINRPQKQRETHRETSPATPTPRNKAQLAERIYKLKQTKTSDNCRTGGSLPGPGRQRIHTKGREDEKSLSQSPELLPQIEPRRHQKPEHVQPQRQGPGSRHQSH</sequence>
<feature type="region of interest" description="Disordered" evidence="1">
    <location>
        <begin position="23"/>
        <end position="144"/>
    </location>
</feature>
<evidence type="ECO:0000313" key="3">
    <source>
        <dbReference type="Proteomes" id="UP001066276"/>
    </source>
</evidence>
<reference evidence="2" key="1">
    <citation type="journal article" date="2022" name="bioRxiv">
        <title>Sequencing and chromosome-scale assembly of the giantPleurodeles waltlgenome.</title>
        <authorList>
            <person name="Brown T."/>
            <person name="Elewa A."/>
            <person name="Iarovenko S."/>
            <person name="Subramanian E."/>
            <person name="Araus A.J."/>
            <person name="Petzold A."/>
            <person name="Susuki M."/>
            <person name="Suzuki K.-i.T."/>
            <person name="Hayashi T."/>
            <person name="Toyoda A."/>
            <person name="Oliveira C."/>
            <person name="Osipova E."/>
            <person name="Leigh N.D."/>
            <person name="Simon A."/>
            <person name="Yun M.H."/>
        </authorList>
    </citation>
    <scope>NUCLEOTIDE SEQUENCE</scope>
    <source>
        <strain evidence="2">20211129_DDA</strain>
        <tissue evidence="2">Liver</tissue>
    </source>
</reference>
<accession>A0AAV7N6Y8</accession>
<dbReference type="AlphaFoldDB" id="A0AAV7N6Y8"/>
<evidence type="ECO:0000313" key="2">
    <source>
        <dbReference type="EMBL" id="KAJ1110464.1"/>
    </source>
</evidence>
<organism evidence="2 3">
    <name type="scientific">Pleurodeles waltl</name>
    <name type="common">Iberian ribbed newt</name>
    <dbReference type="NCBI Taxonomy" id="8319"/>
    <lineage>
        <taxon>Eukaryota</taxon>
        <taxon>Metazoa</taxon>
        <taxon>Chordata</taxon>
        <taxon>Craniata</taxon>
        <taxon>Vertebrata</taxon>
        <taxon>Euteleostomi</taxon>
        <taxon>Amphibia</taxon>
        <taxon>Batrachia</taxon>
        <taxon>Caudata</taxon>
        <taxon>Salamandroidea</taxon>
        <taxon>Salamandridae</taxon>
        <taxon>Pleurodelinae</taxon>
        <taxon>Pleurodeles</taxon>
    </lineage>
</organism>
<comment type="caution">
    <text evidence="2">The sequence shown here is derived from an EMBL/GenBank/DDBJ whole genome shotgun (WGS) entry which is preliminary data.</text>
</comment>
<dbReference type="Proteomes" id="UP001066276">
    <property type="component" value="Chromosome 9"/>
</dbReference>